<gene>
    <name evidence="3" type="ORF">EDS130_LOCUS16246</name>
</gene>
<reference evidence="3" key="1">
    <citation type="submission" date="2021-02" db="EMBL/GenBank/DDBJ databases">
        <authorList>
            <person name="Nowell W R."/>
        </authorList>
    </citation>
    <scope>NUCLEOTIDE SEQUENCE</scope>
</reference>
<dbReference type="SUPFAM" id="SSF55120">
    <property type="entry name" value="Pseudouridine synthase"/>
    <property type="match status" value="1"/>
</dbReference>
<evidence type="ECO:0000313" key="4">
    <source>
        <dbReference type="Proteomes" id="UP000663852"/>
    </source>
</evidence>
<feature type="domain" description="Pseudouridine synthase RsuA/RluA-like" evidence="2">
    <location>
        <begin position="24"/>
        <end position="209"/>
    </location>
</feature>
<name>A0A814IRE8_ADIRI</name>
<accession>A0A814IRE8</accession>
<evidence type="ECO:0000256" key="1">
    <source>
        <dbReference type="ARBA" id="ARBA00010876"/>
    </source>
</evidence>
<evidence type="ECO:0000259" key="2">
    <source>
        <dbReference type="Pfam" id="PF00849"/>
    </source>
</evidence>
<comment type="caution">
    <text evidence="3">The sequence shown here is derived from an EMBL/GenBank/DDBJ whole genome shotgun (WGS) entry which is preliminary data.</text>
</comment>
<dbReference type="OrthoDB" id="418349at2759"/>
<dbReference type="GO" id="GO:0003723">
    <property type="term" value="F:RNA binding"/>
    <property type="evidence" value="ECO:0007669"/>
    <property type="project" value="InterPro"/>
</dbReference>
<dbReference type="InterPro" id="IPR020103">
    <property type="entry name" value="PsdUridine_synth_cat_dom_sf"/>
</dbReference>
<dbReference type="Pfam" id="PF00849">
    <property type="entry name" value="PseudoU_synth_2"/>
    <property type="match status" value="1"/>
</dbReference>
<dbReference type="InterPro" id="IPR006145">
    <property type="entry name" value="PsdUridine_synth_RsuA/RluA"/>
</dbReference>
<dbReference type="Proteomes" id="UP000663852">
    <property type="component" value="Unassembled WGS sequence"/>
</dbReference>
<comment type="similarity">
    <text evidence="1">Belongs to the pseudouridine synthase RluA family.</text>
</comment>
<dbReference type="EMBL" id="CAJNOJ010000070">
    <property type="protein sequence ID" value="CAF1027821.1"/>
    <property type="molecule type" value="Genomic_DNA"/>
</dbReference>
<evidence type="ECO:0000313" key="3">
    <source>
        <dbReference type="EMBL" id="CAF1027821.1"/>
    </source>
</evidence>
<dbReference type="CDD" id="cd02869">
    <property type="entry name" value="PseudoU_synth_RluA_like"/>
    <property type="match status" value="1"/>
</dbReference>
<dbReference type="PANTHER" id="PTHR21600:SF87">
    <property type="entry name" value="RNA PSEUDOURIDYLATE SYNTHASE DOMAIN-CONTAINING PROTEIN 1"/>
    <property type="match status" value="1"/>
</dbReference>
<dbReference type="AlphaFoldDB" id="A0A814IRE8"/>
<dbReference type="GO" id="GO:0009982">
    <property type="term" value="F:pseudouridine synthase activity"/>
    <property type="evidence" value="ECO:0007669"/>
    <property type="project" value="InterPro"/>
</dbReference>
<proteinExistence type="inferred from homology"/>
<dbReference type="GO" id="GO:0000455">
    <property type="term" value="P:enzyme-directed rRNA pseudouridine synthesis"/>
    <property type="evidence" value="ECO:0007669"/>
    <property type="project" value="TreeGrafter"/>
</dbReference>
<protein>
    <recommendedName>
        <fullName evidence="2">Pseudouridine synthase RsuA/RluA-like domain-containing protein</fullName>
    </recommendedName>
</protein>
<dbReference type="PANTHER" id="PTHR21600">
    <property type="entry name" value="MITOCHONDRIAL RNA PSEUDOURIDINE SYNTHASE"/>
    <property type="match status" value="1"/>
</dbReference>
<sequence length="276" mass="31940">MRSDHYRYPTSADDIQIVYESKNYFVVNKDDLVPIDSFDAPAQVNVTQQVKKWFHKRETERFLKQDPPATEEQAEQWSKSLAQKVEDIRYCHRLDLGTSGCMCYARSASASYLTYKAFIDKRVLKYYLALVHGHLHAPYSIFVNVPIGENASCYGRIMCTDDHPHCTAAKPAQSHVDVLEHGDYDGKPASKVLVRILTGKRHQIRLHMKYLGHPIIGDYLYTDPIDYKPHRIMLHARSLTIHTEQELIDALAKDPFVTQIDPKWKKTKTILPVNRW</sequence>
<dbReference type="InterPro" id="IPR050188">
    <property type="entry name" value="RluA_PseudoU_synthase"/>
</dbReference>
<organism evidence="3 4">
    <name type="scientific">Adineta ricciae</name>
    <name type="common">Rotifer</name>
    <dbReference type="NCBI Taxonomy" id="249248"/>
    <lineage>
        <taxon>Eukaryota</taxon>
        <taxon>Metazoa</taxon>
        <taxon>Spiralia</taxon>
        <taxon>Gnathifera</taxon>
        <taxon>Rotifera</taxon>
        <taxon>Eurotatoria</taxon>
        <taxon>Bdelloidea</taxon>
        <taxon>Adinetida</taxon>
        <taxon>Adinetidae</taxon>
        <taxon>Adineta</taxon>
    </lineage>
</organism>
<dbReference type="Gene3D" id="3.30.2350.10">
    <property type="entry name" value="Pseudouridine synthase"/>
    <property type="match status" value="1"/>
</dbReference>